<evidence type="ECO:0000313" key="11">
    <source>
        <dbReference type="RefSeq" id="XP_035668543.1"/>
    </source>
</evidence>
<feature type="binding site" evidence="8">
    <location>
        <position position="259"/>
    </location>
    <ligand>
        <name>glyoxylate</name>
        <dbReference type="ChEBI" id="CHEBI:36655"/>
    </ligand>
</feature>
<comment type="similarity">
    <text evidence="4">Belongs to the FMN-dependent alpha-hydroxy acid dehydrogenase family.</text>
</comment>
<evidence type="ECO:0000256" key="5">
    <source>
        <dbReference type="ARBA" id="ARBA00029325"/>
    </source>
</evidence>
<evidence type="ECO:0000313" key="10">
    <source>
        <dbReference type="Proteomes" id="UP000001554"/>
    </source>
</evidence>
<feature type="binding site" evidence="8">
    <location>
        <begin position="85"/>
        <end position="87"/>
    </location>
    <ligand>
        <name>FMN</name>
        <dbReference type="ChEBI" id="CHEBI:58210"/>
    </ligand>
</feature>
<dbReference type="RefSeq" id="XP_035668543.1">
    <property type="nucleotide sequence ID" value="XM_035812650.1"/>
</dbReference>
<dbReference type="OMA" id="WIDENIW"/>
<dbReference type="Pfam" id="PF01070">
    <property type="entry name" value="FMN_dh"/>
    <property type="match status" value="1"/>
</dbReference>
<name>A0A9J7KRC9_BRAFL</name>
<dbReference type="InterPro" id="IPR012133">
    <property type="entry name" value="Alpha-hydoxy_acid_DH_FMN"/>
</dbReference>
<comment type="catalytic activity">
    <reaction evidence="6">
        <text>2-hydroxyoctanoate + O2 = 2-oxooctanoate + H2O2</text>
        <dbReference type="Rhea" id="RHEA:67940"/>
        <dbReference type="ChEBI" id="CHEBI:15379"/>
        <dbReference type="ChEBI" id="CHEBI:16240"/>
        <dbReference type="ChEBI" id="CHEBI:133514"/>
        <dbReference type="ChEBI" id="CHEBI:176689"/>
    </reaction>
    <physiologicalReaction direction="left-to-right" evidence="6">
        <dbReference type="Rhea" id="RHEA:67941"/>
    </physiologicalReaction>
</comment>
<feature type="domain" description="FMN hydroxy acid dehydrogenase" evidence="9">
    <location>
        <begin position="6"/>
        <end position="364"/>
    </location>
</feature>
<comment type="cofactor">
    <cofactor evidence="1">
        <name>FMN</name>
        <dbReference type="ChEBI" id="CHEBI:58210"/>
    </cofactor>
</comment>
<protein>
    <recommendedName>
        <fullName evidence="2">(S)-2-hydroxy-acid oxidase</fullName>
        <ecNumber evidence="2">1.1.3.15</ecNumber>
    </recommendedName>
</protein>
<comment type="catalytic activity">
    <reaction evidence="5">
        <text>a (2S)-2-hydroxycarboxylate + O2 = a 2-oxocarboxylate + H2O2</text>
        <dbReference type="Rhea" id="RHEA:16789"/>
        <dbReference type="ChEBI" id="CHEBI:15379"/>
        <dbReference type="ChEBI" id="CHEBI:16240"/>
        <dbReference type="ChEBI" id="CHEBI:35179"/>
        <dbReference type="ChEBI" id="CHEBI:58123"/>
        <dbReference type="EC" id="1.1.3.15"/>
    </reaction>
    <physiologicalReaction direction="left-to-right" evidence="5">
        <dbReference type="Rhea" id="RHEA:16790"/>
    </physiologicalReaction>
</comment>
<dbReference type="InterPro" id="IPR013785">
    <property type="entry name" value="Aldolase_TIM"/>
</dbReference>
<dbReference type="GeneID" id="118410821"/>
<evidence type="ECO:0000256" key="6">
    <source>
        <dbReference type="ARBA" id="ARBA00029327"/>
    </source>
</evidence>
<reference evidence="10" key="1">
    <citation type="journal article" date="2020" name="Nat. Ecol. Evol.">
        <title>Deeply conserved synteny resolves early events in vertebrate evolution.</title>
        <authorList>
            <person name="Simakov O."/>
            <person name="Marletaz F."/>
            <person name="Yue J.X."/>
            <person name="O'Connell B."/>
            <person name="Jenkins J."/>
            <person name="Brandt A."/>
            <person name="Calef R."/>
            <person name="Tung C.H."/>
            <person name="Huang T.K."/>
            <person name="Schmutz J."/>
            <person name="Satoh N."/>
            <person name="Yu J.K."/>
            <person name="Putnam N.H."/>
            <person name="Green R.E."/>
            <person name="Rokhsar D.S."/>
        </authorList>
    </citation>
    <scope>NUCLEOTIDE SEQUENCE [LARGE SCALE GENOMIC DNA]</scope>
    <source>
        <strain evidence="10">S238N-H82</strain>
    </source>
</reference>
<evidence type="ECO:0000256" key="4">
    <source>
        <dbReference type="ARBA" id="ARBA00024042"/>
    </source>
</evidence>
<dbReference type="SUPFAM" id="SSF51395">
    <property type="entry name" value="FMN-linked oxidoreductases"/>
    <property type="match status" value="1"/>
</dbReference>
<keyword evidence="10" id="KW-1185">Reference proteome</keyword>
<feature type="binding site" evidence="8">
    <location>
        <position position="262"/>
    </location>
    <ligand>
        <name>glyoxylate</name>
        <dbReference type="ChEBI" id="CHEBI:36655"/>
    </ligand>
</feature>
<dbReference type="Gene3D" id="3.20.20.70">
    <property type="entry name" value="Aldolase class I"/>
    <property type="match status" value="1"/>
</dbReference>
<evidence type="ECO:0000256" key="1">
    <source>
        <dbReference type="ARBA" id="ARBA00001917"/>
    </source>
</evidence>
<feature type="binding site" evidence="8">
    <location>
        <begin position="290"/>
        <end position="294"/>
    </location>
    <ligand>
        <name>FMN</name>
        <dbReference type="ChEBI" id="CHEBI:58210"/>
    </ligand>
</feature>
<evidence type="ECO:0000256" key="7">
    <source>
        <dbReference type="PIRSR" id="PIRSR000138-1"/>
    </source>
</evidence>
<proteinExistence type="inferred from homology"/>
<dbReference type="GO" id="GO:0005782">
    <property type="term" value="C:peroxisomal matrix"/>
    <property type="evidence" value="ECO:0000318"/>
    <property type="project" value="GO_Central"/>
</dbReference>
<dbReference type="OrthoDB" id="25826at2759"/>
<dbReference type="PROSITE" id="PS51349">
    <property type="entry name" value="FMN_HYDROXY_ACID_DH_2"/>
    <property type="match status" value="1"/>
</dbReference>
<dbReference type="InterPro" id="IPR008259">
    <property type="entry name" value="FMN_hydac_DH_AS"/>
</dbReference>
<dbReference type="FunFam" id="3.20.20.70:FF:000056">
    <property type="entry name" value="hydroxyacid oxidase 2"/>
    <property type="match status" value="1"/>
</dbReference>
<dbReference type="Proteomes" id="UP000001554">
    <property type="component" value="Chromosome 3"/>
</dbReference>
<feature type="binding site" evidence="8">
    <location>
        <begin position="313"/>
        <end position="314"/>
    </location>
    <ligand>
        <name>FMN</name>
        <dbReference type="ChEBI" id="CHEBI:58210"/>
    </ligand>
</feature>
<dbReference type="KEGG" id="bfo:118410821"/>
<evidence type="ECO:0000256" key="3">
    <source>
        <dbReference type="ARBA" id="ARBA00023002"/>
    </source>
</evidence>
<dbReference type="InterPro" id="IPR037396">
    <property type="entry name" value="FMN_HAD"/>
</dbReference>
<dbReference type="PANTHER" id="PTHR10578">
    <property type="entry name" value="S -2-HYDROXY-ACID OXIDASE-RELATED"/>
    <property type="match status" value="1"/>
</dbReference>
<feature type="binding site" evidence="8">
    <location>
        <position position="114"/>
    </location>
    <ligand>
        <name>FMN</name>
        <dbReference type="ChEBI" id="CHEBI:58210"/>
    </ligand>
</feature>
<reference evidence="11" key="2">
    <citation type="submission" date="2025-08" db="UniProtKB">
        <authorList>
            <consortium name="RefSeq"/>
        </authorList>
    </citation>
    <scope>IDENTIFICATION</scope>
    <source>
        <strain evidence="11">S238N-H82</strain>
        <tissue evidence="11">Testes</tissue>
    </source>
</reference>
<dbReference type="PROSITE" id="PS00557">
    <property type="entry name" value="FMN_HYDROXY_ACID_DH_1"/>
    <property type="match status" value="1"/>
</dbReference>
<dbReference type="GO" id="GO:0003973">
    <property type="term" value="F:(S)-2-hydroxy-acid oxidase activity"/>
    <property type="evidence" value="ECO:0000318"/>
    <property type="project" value="GO_Central"/>
</dbReference>
<accession>A0A9J7KRC9</accession>
<keyword evidence="3" id="KW-0560">Oxidoreductase</keyword>
<sequence length="373" mass="40329">MAGTETSSPPPHRLADLETLAKRKLPEHVYNYYRGWAGDGQTARDNCEAFKRYRLLTRVLRDVSKQDTAVTVLGSILDLPVVIAPTAQHSLAHDDGERATAKAAAALNVGMVVSSWASCSIEDISDAAPVGVRWFHLTLQKDVARNKALLARAEKAGCTAVVLTVDQPVARRLKRTGKLAVAPDDWSLPHMTFGDAPQRGTVSYGEYIYACMKQPITWDDVVWTKTNTSLPVVLKGILSAEDAEEAVRRGVDAICVSNHGGRQLDGVPATLDVLPDVVRVVGGRLEVYMDGGVRTGADILKALALGAKCVFVGRPVLWALAYQGEDGVRQALQVLNDELRVAMAHTGCSRISDITRKLLVRESCAGCHLTSKV</sequence>
<dbReference type="GO" id="GO:0010181">
    <property type="term" value="F:FMN binding"/>
    <property type="evidence" value="ECO:0007669"/>
    <property type="project" value="InterPro"/>
</dbReference>
<feature type="binding site" evidence="8">
    <location>
        <position position="164"/>
    </location>
    <ligand>
        <name>FMN</name>
        <dbReference type="ChEBI" id="CHEBI:58210"/>
    </ligand>
</feature>
<dbReference type="PIRSF" id="PIRSF000138">
    <property type="entry name" value="Al-hdrx_acd_dh"/>
    <property type="match status" value="1"/>
</dbReference>
<keyword evidence="8" id="KW-0288">FMN</keyword>
<gene>
    <name evidence="11" type="primary">LOC118410821</name>
</gene>
<dbReference type="EC" id="1.1.3.15" evidence="2"/>
<dbReference type="PANTHER" id="PTHR10578:SF149">
    <property type="entry name" value="2-HYDROXYACID OXIDASE 2"/>
    <property type="match status" value="1"/>
</dbReference>
<feature type="binding site" evidence="8">
    <location>
        <position position="32"/>
    </location>
    <ligand>
        <name>glyoxylate</name>
        <dbReference type="ChEBI" id="CHEBI:36655"/>
    </ligand>
</feature>
<evidence type="ECO:0000256" key="8">
    <source>
        <dbReference type="PIRSR" id="PIRSR000138-2"/>
    </source>
</evidence>
<keyword evidence="8" id="KW-0285">Flavoprotein</keyword>
<dbReference type="AlphaFoldDB" id="A0A9J7KRC9"/>
<feature type="binding site" evidence="8">
    <location>
        <position position="235"/>
    </location>
    <ligand>
        <name>FMN</name>
        <dbReference type="ChEBI" id="CHEBI:58210"/>
    </ligand>
</feature>
<feature type="binding site" evidence="8">
    <location>
        <position position="257"/>
    </location>
    <ligand>
        <name>FMN</name>
        <dbReference type="ChEBI" id="CHEBI:58210"/>
    </ligand>
</feature>
<organism evidence="10 11">
    <name type="scientific">Branchiostoma floridae</name>
    <name type="common">Florida lancelet</name>
    <name type="synonym">Amphioxus</name>
    <dbReference type="NCBI Taxonomy" id="7739"/>
    <lineage>
        <taxon>Eukaryota</taxon>
        <taxon>Metazoa</taxon>
        <taxon>Chordata</taxon>
        <taxon>Cephalochordata</taxon>
        <taxon>Leptocardii</taxon>
        <taxon>Amphioxiformes</taxon>
        <taxon>Branchiostomatidae</taxon>
        <taxon>Branchiostoma</taxon>
    </lineage>
</organism>
<evidence type="ECO:0000259" key="9">
    <source>
        <dbReference type="PROSITE" id="PS51349"/>
    </source>
</evidence>
<dbReference type="CDD" id="cd02809">
    <property type="entry name" value="alpha_hydroxyacid_oxid_FMN"/>
    <property type="match status" value="1"/>
</dbReference>
<feature type="active site" description="Proton acceptor" evidence="7">
    <location>
        <position position="259"/>
    </location>
</feature>
<evidence type="ECO:0000256" key="2">
    <source>
        <dbReference type="ARBA" id="ARBA00013087"/>
    </source>
</evidence>
<dbReference type="InterPro" id="IPR000262">
    <property type="entry name" value="FMN-dep_DH"/>
</dbReference>